<feature type="non-terminal residue" evidence="2">
    <location>
        <position position="506"/>
    </location>
</feature>
<sequence>QKWSHVCNTNIFLTPEGQVVQKSGDFGVEQNLGKYALAANQYSIHGSAFPAGKHFYFLTTGKKLCKIDNKSFKTEEVKSLEVSDFQYSQKFVIVANALFYLSNSAIVHLNLQTLKEKPVFEAGEKLLAIFSFCNHVLAVSESKFFTFTSNFDQLVYKEQFFVDSSLLRDYFKGNLMFFLTQSQEIVNFKAEILYQTEQLPVKLYHRYFGVVVFPQHAQEHLDQYLSYLFVNYPSSYDQLVSFPELSKLDVYQQIREILEQEDLSFLDKQFLTLNKSLLNSFLVENIQIITHDKLEMLLKNQIQVQQVNQLEISQFQFENLPELLFAKLKQIWESENIKQKFELVQISPNLVLSEETQIIVDLVRNQLKEWQIKFVFDQIQDLKDEKTALEKVLQKQTELENIDLTELKEVFSVQKLKVDQKKLSSQVEEAEQEQITILKNKFKKQQNKRSKVESIQQKHLILLQERERIYQKFQKNEFGKEILVVKKEEEKKVAKKTASPAKNAKK</sequence>
<evidence type="ECO:0000256" key="1">
    <source>
        <dbReference type="SAM" id="Coils"/>
    </source>
</evidence>
<dbReference type="EMBL" id="GDID01006815">
    <property type="protein sequence ID" value="JAP89791.1"/>
    <property type="molecule type" value="Transcribed_RNA"/>
</dbReference>
<accession>A0A146K2E7</accession>
<reference evidence="2" key="1">
    <citation type="submission" date="2015-07" db="EMBL/GenBank/DDBJ databases">
        <title>Adaptation to a free-living lifestyle via gene acquisitions in the diplomonad Trepomonas sp. PC1.</title>
        <authorList>
            <person name="Xu F."/>
            <person name="Jerlstrom-Hultqvist J."/>
            <person name="Kolisko M."/>
            <person name="Simpson A.G.B."/>
            <person name="Roger A.J."/>
            <person name="Svard S.G."/>
            <person name="Andersson J.O."/>
        </authorList>
    </citation>
    <scope>NUCLEOTIDE SEQUENCE</scope>
    <source>
        <strain evidence="2">PC1</strain>
    </source>
</reference>
<feature type="coiled-coil region" evidence="1">
    <location>
        <begin position="372"/>
        <end position="448"/>
    </location>
</feature>
<feature type="non-terminal residue" evidence="2">
    <location>
        <position position="1"/>
    </location>
</feature>
<keyword evidence="1" id="KW-0175">Coiled coil</keyword>
<dbReference type="AlphaFoldDB" id="A0A146K2E7"/>
<proteinExistence type="predicted"/>
<gene>
    <name evidence="2" type="ORF">TPC1_30714</name>
</gene>
<protein>
    <submittedName>
        <fullName evidence="2">Uncharacterized protein</fullName>
    </submittedName>
</protein>
<organism evidence="2">
    <name type="scientific">Trepomonas sp. PC1</name>
    <dbReference type="NCBI Taxonomy" id="1076344"/>
    <lineage>
        <taxon>Eukaryota</taxon>
        <taxon>Metamonada</taxon>
        <taxon>Diplomonadida</taxon>
        <taxon>Hexamitidae</taxon>
        <taxon>Hexamitinae</taxon>
        <taxon>Trepomonas</taxon>
    </lineage>
</organism>
<evidence type="ECO:0000313" key="2">
    <source>
        <dbReference type="EMBL" id="JAP89791.1"/>
    </source>
</evidence>
<name>A0A146K2E7_9EUKA</name>